<feature type="non-terminal residue" evidence="2">
    <location>
        <position position="433"/>
    </location>
</feature>
<keyword evidence="1" id="KW-1133">Transmembrane helix</keyword>
<accession>A0A9W8LVY7</accession>
<evidence type="ECO:0000313" key="2">
    <source>
        <dbReference type="EMBL" id="KAJ2845424.1"/>
    </source>
</evidence>
<evidence type="ECO:0000256" key="1">
    <source>
        <dbReference type="SAM" id="Phobius"/>
    </source>
</evidence>
<organism evidence="2 3">
    <name type="scientific">Coemansia brasiliensis</name>
    <dbReference type="NCBI Taxonomy" id="2650707"/>
    <lineage>
        <taxon>Eukaryota</taxon>
        <taxon>Fungi</taxon>
        <taxon>Fungi incertae sedis</taxon>
        <taxon>Zoopagomycota</taxon>
        <taxon>Kickxellomycotina</taxon>
        <taxon>Kickxellomycetes</taxon>
        <taxon>Kickxellales</taxon>
        <taxon>Kickxellaceae</taxon>
        <taxon>Coemansia</taxon>
    </lineage>
</organism>
<dbReference type="PANTHER" id="PTHR13304:SF0">
    <property type="entry name" value="GLYCOSYLPHOSPHATIDYLINOSITOL ANCHOR ATTACHMENT 1 PROTEIN"/>
    <property type="match status" value="1"/>
</dbReference>
<dbReference type="PANTHER" id="PTHR13304">
    <property type="entry name" value="GLYCOSYLPHOSPHATIDYLINOSITOL ANCHOR ATTACHMENT 1 PROTEIN"/>
    <property type="match status" value="1"/>
</dbReference>
<keyword evidence="1" id="KW-0472">Membrane</keyword>
<dbReference type="AlphaFoldDB" id="A0A9W8LVY7"/>
<dbReference type="Pfam" id="PF04114">
    <property type="entry name" value="Gaa1"/>
    <property type="match status" value="1"/>
</dbReference>
<dbReference type="GO" id="GO:0042765">
    <property type="term" value="C:GPI-anchor transamidase complex"/>
    <property type="evidence" value="ECO:0007669"/>
    <property type="project" value="InterPro"/>
</dbReference>
<keyword evidence="1" id="KW-0812">Transmembrane</keyword>
<feature type="transmembrane region" description="Helical" evidence="1">
    <location>
        <begin position="386"/>
        <end position="406"/>
    </location>
</feature>
<proteinExistence type="predicted"/>
<feature type="transmembrane region" description="Helical" evidence="1">
    <location>
        <begin position="25"/>
        <end position="47"/>
    </location>
</feature>
<comment type="caution">
    <text evidence="2">The sequence shown here is derived from an EMBL/GenBank/DDBJ whole genome shotgun (WGS) entry which is preliminary data.</text>
</comment>
<dbReference type="Gene3D" id="3.40.630.10">
    <property type="entry name" value="Zn peptidases"/>
    <property type="match status" value="1"/>
</dbReference>
<sequence>MSLVLSGQGEKASPLLRAARKYSAYLSYPLALCGLLWLLALPYSYFWRRVYFSENAMLPGQVQTIFGAPSHLDAIKQLDTALQTADRAQAIESVFAGMGLDTEVQHFSYDKVPRVENATGTNVHGILKARRSDSVEALVIAASWTTADNDSNVNGVRLLAGLAKYASEQTYWARDIVFVVTDSGEMGIETWLRAYQGLSTSAPLFVRSGIIQAALSIELPPAKMYSGLGVYFEGKGGQLANLDYVNMVQYVSRLERMPAYLHGVSDVSRKSSWWTKYRAAAQMLLRQVRTQAFGSSAGVHAPFLRYRIDAITLAGIPRANDPVFALFKSQIVFADTDVPDIPSAQQIGRTIEATMRSLNNLLERFHQSFFFYMLPANQRYLSIGDYVPAAVLMVASLLVQAMHLWWMQGPKELRSDSPQTRITRINAYYALLR</sequence>
<evidence type="ECO:0000313" key="3">
    <source>
        <dbReference type="Proteomes" id="UP001139887"/>
    </source>
</evidence>
<dbReference type="GO" id="GO:0016255">
    <property type="term" value="P:attachment of GPI anchor to protein"/>
    <property type="evidence" value="ECO:0007669"/>
    <property type="project" value="TreeGrafter"/>
</dbReference>
<dbReference type="EMBL" id="JANBUW010000802">
    <property type="protein sequence ID" value="KAJ2845424.1"/>
    <property type="molecule type" value="Genomic_DNA"/>
</dbReference>
<keyword evidence="3" id="KW-1185">Reference proteome</keyword>
<dbReference type="OrthoDB" id="445301at2759"/>
<protein>
    <submittedName>
        <fullName evidence="2">Glycosyl phosphatidyl inositol protein transamidase complex subunit</fullName>
    </submittedName>
</protein>
<dbReference type="InterPro" id="IPR007246">
    <property type="entry name" value="Gaa1"/>
</dbReference>
<reference evidence="2" key="1">
    <citation type="submission" date="2022-07" db="EMBL/GenBank/DDBJ databases">
        <title>Phylogenomic reconstructions and comparative analyses of Kickxellomycotina fungi.</title>
        <authorList>
            <person name="Reynolds N.K."/>
            <person name="Stajich J.E."/>
            <person name="Barry K."/>
            <person name="Grigoriev I.V."/>
            <person name="Crous P."/>
            <person name="Smith M.E."/>
        </authorList>
    </citation>
    <scope>NUCLEOTIDE SEQUENCE</scope>
    <source>
        <strain evidence="2">NRRL 1566</strain>
    </source>
</reference>
<gene>
    <name evidence="2" type="primary">GAA1</name>
    <name evidence="2" type="ORF">IWW36_004787</name>
</gene>
<dbReference type="Proteomes" id="UP001139887">
    <property type="component" value="Unassembled WGS sequence"/>
</dbReference>
<name>A0A9W8LVY7_9FUNG</name>